<proteinExistence type="predicted"/>
<sequence length="870" mass="92930">MKDGVNLFNLEFSGKILPGRDVTRARARFAEMFEVHSPTRLEHYFSGETFVLREKLDRKVAGEYFARMRKVGLEANLVKIATEAAQAEPAPTTDNTPATKEKPKTGSSTSRKQAAADRKRRRKSQAHERKQAQQAAKRKTRKQASSATAAQSETATAPPAKSTAAPPAKTTTAKTPATKARAKENPAGKTGTAGAQDAAASPAPGKAAARTASRAAKKPSARPKTETPASPAGKSPRQPAASASSKARADSAAKIPGKHSPTNTSGKRSAQSTPGKARKRAPITSRLILPGVLRRAAEPTKQRSGAPNPYRLHPFRNTPEVRGRAARAATGARRGLMWGTAALAVLLILAGSFIARHASAPLRGPAAVAAAPGGALVLLAGDKLLLHDRAGVPERRIEAAELGLRELAPPLLFVERELLLSARAADDDSVMQLWRCDLEAPQCTAFGADSAALDIVAIVHHALSGDFIVADASLPGLVKLDSKGGEKARTERELPANPVLRLDMGLLFVNSAEGPAISVLRFEDRAFGHQLDEILLLPPMAVEAGQDSVADFIRQDDNWWATLLNPDSGRADTYIFDNDWQLHRTLLRKDFAGAGDLVNWGQKVLLASDRQREVLRFNDRGKPEALFTSPLLDELIGGETSVRRAVDLGWYLALLACTTVTLLGLGYAAFNRYRWRVYRGHKAHGAQPLDAALERVSWLPEDPRRDTQLLLAVTVTGALGVVLLAVAAVLGTGVAGMAALLLVIGSTLAALLVLQRSGADHVGLLDRELVLVDHRETYHHSSGRGLQRRGPFLFIDDVMVYTGSPWLAALERGAVREQLEPRLADAAPAPLGALLVRLRESGHPLGQAGLLLATGLAFAALALLVGGLPW</sequence>
<keyword evidence="2" id="KW-0812">Transmembrane</keyword>
<protein>
    <submittedName>
        <fullName evidence="3">Uncharacterized protein</fullName>
    </submittedName>
</protein>
<evidence type="ECO:0000256" key="1">
    <source>
        <dbReference type="SAM" id="MobiDB-lite"/>
    </source>
</evidence>
<feature type="transmembrane region" description="Helical" evidence="2">
    <location>
        <begin position="848"/>
        <end position="868"/>
    </location>
</feature>
<evidence type="ECO:0000313" key="3">
    <source>
        <dbReference type="EMBL" id="TGD73440.1"/>
    </source>
</evidence>
<feature type="compositionally biased region" description="Low complexity" evidence="1">
    <location>
        <begin position="84"/>
        <end position="93"/>
    </location>
</feature>
<feature type="compositionally biased region" description="Low complexity" evidence="1">
    <location>
        <begin position="187"/>
        <end position="214"/>
    </location>
</feature>
<dbReference type="AlphaFoldDB" id="A0A4Z0M1T0"/>
<keyword evidence="4" id="KW-1185">Reference proteome</keyword>
<feature type="transmembrane region" description="Helical" evidence="2">
    <location>
        <begin position="736"/>
        <end position="754"/>
    </location>
</feature>
<comment type="caution">
    <text evidence="3">The sequence shown here is derived from an EMBL/GenBank/DDBJ whole genome shotgun (WGS) entry which is preliminary data.</text>
</comment>
<feature type="region of interest" description="Disordered" evidence="1">
    <location>
        <begin position="84"/>
        <end position="316"/>
    </location>
</feature>
<dbReference type="OrthoDB" id="5736790at2"/>
<evidence type="ECO:0000313" key="4">
    <source>
        <dbReference type="Proteomes" id="UP000298050"/>
    </source>
</evidence>
<feature type="compositionally biased region" description="Polar residues" evidence="1">
    <location>
        <begin position="260"/>
        <end position="274"/>
    </location>
</feature>
<name>A0A4Z0M1T0_9GAMM</name>
<keyword evidence="2" id="KW-0472">Membrane</keyword>
<feature type="compositionally biased region" description="Low complexity" evidence="1">
    <location>
        <begin position="240"/>
        <end position="253"/>
    </location>
</feature>
<evidence type="ECO:0000256" key="2">
    <source>
        <dbReference type="SAM" id="Phobius"/>
    </source>
</evidence>
<dbReference type="Proteomes" id="UP000298050">
    <property type="component" value="Unassembled WGS sequence"/>
</dbReference>
<reference evidence="3 4" key="1">
    <citation type="submission" date="2019-04" db="EMBL/GenBank/DDBJ databases">
        <title>Taxonomy of novel Haliea sp. from mangrove soil of West Coast of India.</title>
        <authorList>
            <person name="Verma A."/>
            <person name="Kumar P."/>
            <person name="Krishnamurthi S."/>
        </authorList>
    </citation>
    <scope>NUCLEOTIDE SEQUENCE [LARGE SCALE GENOMIC DNA]</scope>
    <source>
        <strain evidence="3 4">SAOS-164</strain>
    </source>
</reference>
<organism evidence="3 4">
    <name type="scientific">Mangrovimicrobium sediminis</name>
    <dbReference type="NCBI Taxonomy" id="2562682"/>
    <lineage>
        <taxon>Bacteria</taxon>
        <taxon>Pseudomonadati</taxon>
        <taxon>Pseudomonadota</taxon>
        <taxon>Gammaproteobacteria</taxon>
        <taxon>Cellvibrionales</taxon>
        <taxon>Halieaceae</taxon>
        <taxon>Mangrovimicrobium</taxon>
    </lineage>
</organism>
<gene>
    <name evidence="3" type="ORF">E4634_10420</name>
</gene>
<accession>A0A4Z0M1T0</accession>
<feature type="transmembrane region" description="Helical" evidence="2">
    <location>
        <begin position="709"/>
        <end position="730"/>
    </location>
</feature>
<keyword evidence="2" id="KW-1133">Transmembrane helix</keyword>
<feature type="transmembrane region" description="Helical" evidence="2">
    <location>
        <begin position="648"/>
        <end position="670"/>
    </location>
</feature>
<dbReference type="EMBL" id="SRLE01000007">
    <property type="protein sequence ID" value="TGD73440.1"/>
    <property type="molecule type" value="Genomic_DNA"/>
</dbReference>
<dbReference type="RefSeq" id="WP_135443603.1">
    <property type="nucleotide sequence ID" value="NZ_SRLE01000007.1"/>
</dbReference>
<feature type="compositionally biased region" description="Low complexity" evidence="1">
    <location>
        <begin position="143"/>
        <end position="179"/>
    </location>
</feature>